<proteinExistence type="predicted"/>
<reference evidence="3" key="3">
    <citation type="submission" date="2015-06" db="UniProtKB">
        <authorList>
            <consortium name="EnsemblMetazoa"/>
        </authorList>
    </citation>
    <scope>IDENTIFICATION</scope>
</reference>
<dbReference type="EnsemblMetazoa" id="HelroT160658">
    <property type="protein sequence ID" value="HelroP160658"/>
    <property type="gene ID" value="HelroG160658"/>
</dbReference>
<dbReference type="EMBL" id="KB096324">
    <property type="protein sequence ID" value="ESO06484.1"/>
    <property type="molecule type" value="Genomic_DNA"/>
</dbReference>
<accession>T1EQK3</accession>
<gene>
    <name evidence="3" type="primary">20198853</name>
    <name evidence="2" type="ORF">HELRODRAFT_160658</name>
</gene>
<dbReference type="HOGENOM" id="CLU_1898492_0_0_1"/>
<dbReference type="AlphaFoldDB" id="T1EQK3"/>
<reference evidence="2 4" key="2">
    <citation type="journal article" date="2013" name="Nature">
        <title>Insights into bilaterian evolution from three spiralian genomes.</title>
        <authorList>
            <person name="Simakov O."/>
            <person name="Marletaz F."/>
            <person name="Cho S.J."/>
            <person name="Edsinger-Gonzales E."/>
            <person name="Havlak P."/>
            <person name="Hellsten U."/>
            <person name="Kuo D.H."/>
            <person name="Larsson T."/>
            <person name="Lv J."/>
            <person name="Arendt D."/>
            <person name="Savage R."/>
            <person name="Osoegawa K."/>
            <person name="de Jong P."/>
            <person name="Grimwood J."/>
            <person name="Chapman J.A."/>
            <person name="Shapiro H."/>
            <person name="Aerts A."/>
            <person name="Otillar R.P."/>
            <person name="Terry A.Y."/>
            <person name="Boore J.L."/>
            <person name="Grigoriev I.V."/>
            <person name="Lindberg D.R."/>
            <person name="Seaver E.C."/>
            <person name="Weisblat D.A."/>
            <person name="Putnam N.H."/>
            <person name="Rokhsar D.S."/>
        </authorList>
    </citation>
    <scope>NUCLEOTIDE SEQUENCE</scope>
</reference>
<organism evidence="3 4">
    <name type="scientific">Helobdella robusta</name>
    <name type="common">Californian leech</name>
    <dbReference type="NCBI Taxonomy" id="6412"/>
    <lineage>
        <taxon>Eukaryota</taxon>
        <taxon>Metazoa</taxon>
        <taxon>Spiralia</taxon>
        <taxon>Lophotrochozoa</taxon>
        <taxon>Annelida</taxon>
        <taxon>Clitellata</taxon>
        <taxon>Hirudinea</taxon>
        <taxon>Rhynchobdellida</taxon>
        <taxon>Glossiphoniidae</taxon>
        <taxon>Helobdella</taxon>
    </lineage>
</organism>
<evidence type="ECO:0000313" key="2">
    <source>
        <dbReference type="EMBL" id="ESO06484.1"/>
    </source>
</evidence>
<keyword evidence="1" id="KW-0732">Signal</keyword>
<feature type="chain" id="PRO_5010979967" evidence="1">
    <location>
        <begin position="19"/>
        <end position="134"/>
    </location>
</feature>
<keyword evidence="4" id="KW-1185">Reference proteome</keyword>
<sequence length="134" mass="14919">MAWKGMLFIMHTVACSSAIKIANTRSESSLITLKNNVNAYCNTKQVNQAINVSTAGHLKKSLEKVIEGAHVRKCTSNCIKRSKFVKISSILILVKLLKEMQLSTESLGTNETMSCETENVWRKLKNFEGLLKNG</sequence>
<dbReference type="Proteomes" id="UP000015101">
    <property type="component" value="Unassembled WGS sequence"/>
</dbReference>
<reference evidence="4" key="1">
    <citation type="submission" date="2012-12" db="EMBL/GenBank/DDBJ databases">
        <authorList>
            <person name="Hellsten U."/>
            <person name="Grimwood J."/>
            <person name="Chapman J.A."/>
            <person name="Shapiro H."/>
            <person name="Aerts A."/>
            <person name="Otillar R.P."/>
            <person name="Terry A.Y."/>
            <person name="Boore J.L."/>
            <person name="Simakov O."/>
            <person name="Marletaz F."/>
            <person name="Cho S.-J."/>
            <person name="Edsinger-Gonzales E."/>
            <person name="Havlak P."/>
            <person name="Kuo D.-H."/>
            <person name="Larsson T."/>
            <person name="Lv J."/>
            <person name="Arendt D."/>
            <person name="Savage R."/>
            <person name="Osoegawa K."/>
            <person name="de Jong P."/>
            <person name="Lindberg D.R."/>
            <person name="Seaver E.C."/>
            <person name="Weisblat D.A."/>
            <person name="Putnam N.H."/>
            <person name="Grigoriev I.V."/>
            <person name="Rokhsar D.S."/>
        </authorList>
    </citation>
    <scope>NUCLEOTIDE SEQUENCE</scope>
</reference>
<name>T1EQK3_HELRO</name>
<feature type="signal peptide" evidence="1">
    <location>
        <begin position="1"/>
        <end position="18"/>
    </location>
</feature>
<protein>
    <submittedName>
        <fullName evidence="2 3">Uncharacterized protein</fullName>
    </submittedName>
</protein>
<dbReference type="GeneID" id="20198853"/>
<dbReference type="EMBL" id="AMQM01000641">
    <property type="status" value="NOT_ANNOTATED_CDS"/>
    <property type="molecule type" value="Genomic_DNA"/>
</dbReference>
<evidence type="ECO:0000313" key="3">
    <source>
        <dbReference type="EnsemblMetazoa" id="HelroP160658"/>
    </source>
</evidence>
<dbReference type="InParanoid" id="T1EQK3"/>
<evidence type="ECO:0000256" key="1">
    <source>
        <dbReference type="SAM" id="SignalP"/>
    </source>
</evidence>
<dbReference type="KEGG" id="hro:HELRODRAFT_160658"/>
<evidence type="ECO:0000313" key="4">
    <source>
        <dbReference type="Proteomes" id="UP000015101"/>
    </source>
</evidence>
<dbReference type="RefSeq" id="XP_009015852.1">
    <property type="nucleotide sequence ID" value="XM_009017604.1"/>
</dbReference>
<dbReference type="CTD" id="20198853"/>